<evidence type="ECO:0000256" key="1">
    <source>
        <dbReference type="SAM" id="MobiDB-lite"/>
    </source>
</evidence>
<name>A0A433X2R8_9HYPH</name>
<organism evidence="2 3">
    <name type="scientific">Arsenicitalea aurantiaca</name>
    <dbReference type="NCBI Taxonomy" id="1783274"/>
    <lineage>
        <taxon>Bacteria</taxon>
        <taxon>Pseudomonadati</taxon>
        <taxon>Pseudomonadota</taxon>
        <taxon>Alphaproteobacteria</taxon>
        <taxon>Hyphomicrobiales</taxon>
        <taxon>Devosiaceae</taxon>
        <taxon>Arsenicitalea</taxon>
    </lineage>
</organism>
<comment type="caution">
    <text evidence="2">The sequence shown here is derived from an EMBL/GenBank/DDBJ whole genome shotgun (WGS) entry which is preliminary data.</text>
</comment>
<dbReference type="Proteomes" id="UP000281547">
    <property type="component" value="Unassembled WGS sequence"/>
</dbReference>
<protein>
    <submittedName>
        <fullName evidence="2">Uncharacterized protein</fullName>
    </submittedName>
</protein>
<keyword evidence="3" id="KW-1185">Reference proteome</keyword>
<feature type="compositionally biased region" description="Low complexity" evidence="1">
    <location>
        <begin position="75"/>
        <end position="89"/>
    </location>
</feature>
<accession>A0A433X2R8</accession>
<gene>
    <name evidence="2" type="ORF">EMQ25_17395</name>
</gene>
<sequence>MTRRNLFILIGMAVLVLLIVGAIFTTMNQQPGVPDGGNTGQESVGEAPAGPAVDDTLGTEIGGESLTPGTATDMAPTTETPTNETSPAP</sequence>
<feature type="region of interest" description="Disordered" evidence="1">
    <location>
        <begin position="27"/>
        <end position="89"/>
    </location>
</feature>
<dbReference type="EMBL" id="RZNJ01000008">
    <property type="protein sequence ID" value="RUT28357.1"/>
    <property type="molecule type" value="Genomic_DNA"/>
</dbReference>
<dbReference type="AlphaFoldDB" id="A0A433X2R8"/>
<dbReference type="RefSeq" id="WP_127189882.1">
    <property type="nucleotide sequence ID" value="NZ_RZNJ01000008.1"/>
</dbReference>
<evidence type="ECO:0000313" key="2">
    <source>
        <dbReference type="EMBL" id="RUT28357.1"/>
    </source>
</evidence>
<proteinExistence type="predicted"/>
<reference evidence="2 3" key="1">
    <citation type="journal article" date="2016" name="Int. J. Syst. Evol. Microbiol.">
        <title>Arsenicitalea aurantiaca gen. nov., sp. nov., a new member of the family Hyphomicrobiaceae, isolated from high-arsenic sediment.</title>
        <authorList>
            <person name="Mu Y."/>
            <person name="Zhou L."/>
            <person name="Zeng X.C."/>
            <person name="Liu L."/>
            <person name="Pan Y."/>
            <person name="Chen X."/>
            <person name="Wang J."/>
            <person name="Li S."/>
            <person name="Li W.J."/>
            <person name="Wang Y."/>
        </authorList>
    </citation>
    <scope>NUCLEOTIDE SEQUENCE [LARGE SCALE GENOMIC DNA]</scope>
    <source>
        <strain evidence="2 3">42-50</strain>
    </source>
</reference>
<evidence type="ECO:0000313" key="3">
    <source>
        <dbReference type="Proteomes" id="UP000281547"/>
    </source>
</evidence>